<dbReference type="Pfam" id="PF10934">
    <property type="entry name" value="Sheath_initiator"/>
    <property type="match status" value="1"/>
</dbReference>
<dbReference type="Gene3D" id="3.10.450.40">
    <property type="match status" value="1"/>
</dbReference>
<gene>
    <name evidence="1" type="ORF">JCM16418_810</name>
</gene>
<protein>
    <recommendedName>
        <fullName evidence="3">DUF2634 domain-containing protein</fullName>
    </recommendedName>
</protein>
<sequence length="121" mass="13261">MQSFKLTEGDIEFDSTGNIVMIDGEQELAQCCEIGIGTNTGEWFLNPGLGITFSLFLGKHLNNEEMRSELTRGLLQEERIKSVEDITFDADERSRVMTVSFKATGISGELIHSEGVTIGAG</sequence>
<dbReference type="EMBL" id="BAVZ01000002">
    <property type="protein sequence ID" value="GAF06828.1"/>
    <property type="molecule type" value="Genomic_DNA"/>
</dbReference>
<dbReference type="STRING" id="1236976.JCM16418_810"/>
<dbReference type="eggNOG" id="ENOG5032YGD">
    <property type="taxonomic scope" value="Bacteria"/>
</dbReference>
<comment type="caution">
    <text evidence="1">The sequence shown here is derived from an EMBL/GenBank/DDBJ whole genome shotgun (WGS) entry which is preliminary data.</text>
</comment>
<organism evidence="1 2">
    <name type="scientific">Paenibacillus pini JCM 16418</name>
    <dbReference type="NCBI Taxonomy" id="1236976"/>
    <lineage>
        <taxon>Bacteria</taxon>
        <taxon>Bacillati</taxon>
        <taxon>Bacillota</taxon>
        <taxon>Bacilli</taxon>
        <taxon>Bacillales</taxon>
        <taxon>Paenibacillaceae</taxon>
        <taxon>Paenibacillus</taxon>
    </lineage>
</organism>
<proteinExistence type="predicted"/>
<dbReference type="Proteomes" id="UP000019364">
    <property type="component" value="Unassembled WGS sequence"/>
</dbReference>
<evidence type="ECO:0000313" key="1">
    <source>
        <dbReference type="EMBL" id="GAF06828.1"/>
    </source>
</evidence>
<reference evidence="1 2" key="1">
    <citation type="journal article" date="2014" name="Genome Announc.">
        <title>Draft Genome Sequence of Paenibacillus pini JCM 16418T, Isolated from the Rhizosphere of Pine Tree.</title>
        <authorList>
            <person name="Yuki M."/>
            <person name="Oshima K."/>
            <person name="Suda W."/>
            <person name="Oshida Y."/>
            <person name="Kitamura K."/>
            <person name="Iida Y."/>
            <person name="Hattori M."/>
            <person name="Ohkuma M."/>
        </authorList>
    </citation>
    <scope>NUCLEOTIDE SEQUENCE [LARGE SCALE GENOMIC DNA]</scope>
    <source>
        <strain evidence="1 2">JCM 16418</strain>
    </source>
</reference>
<name>W7YGV0_9BACL</name>
<dbReference type="InterPro" id="IPR020288">
    <property type="entry name" value="Sheath_initiator"/>
</dbReference>
<dbReference type="OrthoDB" id="2088193at2"/>
<evidence type="ECO:0000313" key="2">
    <source>
        <dbReference type="Proteomes" id="UP000019364"/>
    </source>
</evidence>
<dbReference type="RefSeq" id="WP_036646349.1">
    <property type="nucleotide sequence ID" value="NZ_BAVZ01000002.1"/>
</dbReference>
<keyword evidence="2" id="KW-1185">Reference proteome</keyword>
<evidence type="ECO:0008006" key="3">
    <source>
        <dbReference type="Google" id="ProtNLM"/>
    </source>
</evidence>
<accession>W7YGV0</accession>
<dbReference type="SUPFAM" id="SSF160719">
    <property type="entry name" value="gpW/gp25-like"/>
    <property type="match status" value="1"/>
</dbReference>
<dbReference type="AlphaFoldDB" id="W7YGV0"/>